<accession>A0A0N4ZRQ1</accession>
<name>A0A0N4ZRQ1_PARTI</name>
<feature type="transmembrane region" description="Helical" evidence="1">
    <location>
        <begin position="215"/>
        <end position="232"/>
    </location>
</feature>
<sequence>MYSTINKITLIGESLSSLLIGITLYFSPHIIGDFFFQRATDGVHWHLLRCIGGQFLSSAFFSYNFRTSKTETQNTCFCMRLMTCILTLLLLFNARSINPTLIESTTQNILIKGGLISVIFYFIILTKDKWDFGDTPLRKNILGNILYQLDAVAAICIGAAWITFPKWLLNRQVKIELNESHEFTARMMGVLFISSYIVSSRALHWKELSDRSAAISCRTICCLGILSAQIWSQYSYHDDWNDNHWIGISLFSTWTAIAIIYQISFWITKAYSNKSKEN</sequence>
<evidence type="ECO:0000256" key="1">
    <source>
        <dbReference type="SAM" id="Phobius"/>
    </source>
</evidence>
<feature type="transmembrane region" description="Helical" evidence="1">
    <location>
        <begin position="109"/>
        <end position="125"/>
    </location>
</feature>
<feature type="transmembrane region" description="Helical" evidence="1">
    <location>
        <begin position="7"/>
        <end position="26"/>
    </location>
</feature>
<dbReference type="Proteomes" id="UP000038045">
    <property type="component" value="Unplaced"/>
</dbReference>
<proteinExistence type="predicted"/>
<keyword evidence="1" id="KW-0812">Transmembrane</keyword>
<reference evidence="3" key="1">
    <citation type="submission" date="2017-02" db="UniProtKB">
        <authorList>
            <consortium name="WormBaseParasite"/>
        </authorList>
    </citation>
    <scope>IDENTIFICATION</scope>
</reference>
<feature type="transmembrane region" description="Helical" evidence="1">
    <location>
        <begin position="244"/>
        <end position="267"/>
    </location>
</feature>
<evidence type="ECO:0000313" key="2">
    <source>
        <dbReference type="Proteomes" id="UP000038045"/>
    </source>
</evidence>
<feature type="transmembrane region" description="Helical" evidence="1">
    <location>
        <begin position="46"/>
        <end position="65"/>
    </location>
</feature>
<keyword evidence="1" id="KW-0472">Membrane</keyword>
<organism evidence="2 3">
    <name type="scientific">Parastrongyloides trichosuri</name>
    <name type="common">Possum-specific nematode worm</name>
    <dbReference type="NCBI Taxonomy" id="131310"/>
    <lineage>
        <taxon>Eukaryota</taxon>
        <taxon>Metazoa</taxon>
        <taxon>Ecdysozoa</taxon>
        <taxon>Nematoda</taxon>
        <taxon>Chromadorea</taxon>
        <taxon>Rhabditida</taxon>
        <taxon>Tylenchina</taxon>
        <taxon>Panagrolaimomorpha</taxon>
        <taxon>Strongyloidoidea</taxon>
        <taxon>Strongyloididae</taxon>
        <taxon>Parastrongyloides</taxon>
    </lineage>
</organism>
<protein>
    <submittedName>
        <fullName evidence="3">Transmembrane protein</fullName>
    </submittedName>
</protein>
<feature type="transmembrane region" description="Helical" evidence="1">
    <location>
        <begin position="184"/>
        <end position="203"/>
    </location>
</feature>
<keyword evidence="2" id="KW-1185">Reference proteome</keyword>
<dbReference type="AlphaFoldDB" id="A0A0N4ZRQ1"/>
<feature type="transmembrane region" description="Helical" evidence="1">
    <location>
        <begin position="77"/>
        <end position="97"/>
    </location>
</feature>
<feature type="transmembrane region" description="Helical" evidence="1">
    <location>
        <begin position="145"/>
        <end position="164"/>
    </location>
</feature>
<dbReference type="WBParaSite" id="PTRK_0001118500.1">
    <property type="protein sequence ID" value="PTRK_0001118500.1"/>
    <property type="gene ID" value="PTRK_0001118500"/>
</dbReference>
<evidence type="ECO:0000313" key="3">
    <source>
        <dbReference type="WBParaSite" id="PTRK_0001118500.1"/>
    </source>
</evidence>
<keyword evidence="1" id="KW-1133">Transmembrane helix</keyword>